<gene>
    <name evidence="1" type="ORF">CI238_04132</name>
</gene>
<evidence type="ECO:0000313" key="1">
    <source>
        <dbReference type="EMBL" id="KZL84977.1"/>
    </source>
</evidence>
<dbReference type="Proteomes" id="UP000076584">
    <property type="component" value="Unassembled WGS sequence"/>
</dbReference>
<evidence type="ECO:0000313" key="2">
    <source>
        <dbReference type="Proteomes" id="UP000076584"/>
    </source>
</evidence>
<reference evidence="1 2" key="1">
    <citation type="submission" date="2015-06" db="EMBL/GenBank/DDBJ databases">
        <title>Survival trade-offs in plant roots during colonization by closely related pathogenic and mutualistic fungi.</title>
        <authorList>
            <person name="Hacquard S."/>
            <person name="Kracher B."/>
            <person name="Hiruma K."/>
            <person name="Weinman A."/>
            <person name="Muench P."/>
            <person name="Garrido Oter R."/>
            <person name="Ver Loren van Themaat E."/>
            <person name="Dallerey J.-F."/>
            <person name="Damm U."/>
            <person name="Henrissat B."/>
            <person name="Lespinet O."/>
            <person name="Thon M."/>
            <person name="Kemen E."/>
            <person name="McHardy A.C."/>
            <person name="Schulze-Lefert P."/>
            <person name="O'Connell R.J."/>
        </authorList>
    </citation>
    <scope>NUCLEOTIDE SEQUENCE [LARGE SCALE GENOMIC DNA]</scope>
    <source>
        <strain evidence="1 2">MAFF 238704</strain>
    </source>
</reference>
<dbReference type="AlphaFoldDB" id="A0A167ECX7"/>
<protein>
    <submittedName>
        <fullName evidence="1">Uncharacterized protein</fullName>
    </submittedName>
</protein>
<dbReference type="EMBL" id="LFIW01000748">
    <property type="protein sequence ID" value="KZL84977.1"/>
    <property type="molecule type" value="Genomic_DNA"/>
</dbReference>
<keyword evidence="2" id="KW-1185">Reference proteome</keyword>
<organism evidence="1 2">
    <name type="scientific">Colletotrichum incanum</name>
    <name type="common">Soybean anthracnose fungus</name>
    <dbReference type="NCBI Taxonomy" id="1573173"/>
    <lineage>
        <taxon>Eukaryota</taxon>
        <taxon>Fungi</taxon>
        <taxon>Dikarya</taxon>
        <taxon>Ascomycota</taxon>
        <taxon>Pezizomycotina</taxon>
        <taxon>Sordariomycetes</taxon>
        <taxon>Hypocreomycetidae</taxon>
        <taxon>Glomerellales</taxon>
        <taxon>Glomerellaceae</taxon>
        <taxon>Colletotrichum</taxon>
        <taxon>Colletotrichum spaethianum species complex</taxon>
    </lineage>
</organism>
<sequence length="284" mass="33501">MQPPVKDEQSPKPCNSANSQAAWQASCLTLCRYSSISRLDKKLQTLQNGFDNADFRDVRSLVQERRLPLDAQSRVEEWLRDCRSMEDWAKGCKANNTLYNSIVQDCETELYRLRNQLLIKTDRFELIPHRLAKLRRWAGQEDEEVTVLHTSESSDIREAKNVCVVQPQKGDLHKQRIDTSWRLSLELLREALNTLGDTDQETDSDAKCDNSDNHQAELLRRHTWSDEVNRAQREEQQETHRLVLAMDYKWPVNMRRAKMQYRRAMERQDWEGDEVALLRHSWTF</sequence>
<proteinExistence type="predicted"/>
<comment type="caution">
    <text evidence="1">The sequence shown here is derived from an EMBL/GenBank/DDBJ whole genome shotgun (WGS) entry which is preliminary data.</text>
</comment>
<accession>A0A167ECX7</accession>
<name>A0A167ECX7_COLIC</name>